<keyword evidence="7" id="KW-0963">Cytoplasm</keyword>
<reference evidence="10 11" key="1">
    <citation type="journal article" date="2014" name="ISME J.">
        <title>Ecophysiology of Thioploca ingrica as revealed by the complete genome sequence supplemented with proteomic evidence.</title>
        <authorList>
            <person name="Kojima H."/>
            <person name="Ogura Y."/>
            <person name="Yamamoto N."/>
            <person name="Togashi T."/>
            <person name="Mori H."/>
            <person name="Watanabe T."/>
            <person name="Nemoto F."/>
            <person name="Kurokawa K."/>
            <person name="Hayashi T."/>
            <person name="Fukui M."/>
        </authorList>
    </citation>
    <scope>NUCLEOTIDE SEQUENCE [LARGE SCALE GENOMIC DNA]</scope>
</reference>
<evidence type="ECO:0000256" key="6">
    <source>
        <dbReference type="ARBA" id="ARBA00050038"/>
    </source>
</evidence>
<dbReference type="GO" id="GO:0000049">
    <property type="term" value="F:tRNA binding"/>
    <property type="evidence" value="ECO:0007669"/>
    <property type="project" value="UniProtKB-UniRule"/>
</dbReference>
<keyword evidence="4 7" id="KW-0694">RNA-binding</keyword>
<dbReference type="InterPro" id="IPR018171">
    <property type="entry name" value="Pept_tRNA_hydro_CS"/>
</dbReference>
<name>A0A090AEY1_9GAMM</name>
<feature type="site" description="Discriminates between blocked and unblocked aminoacyl-tRNA" evidence="7">
    <location>
        <position position="11"/>
    </location>
</feature>
<dbReference type="EMBL" id="AP014633">
    <property type="protein sequence ID" value="BAP56603.1"/>
    <property type="molecule type" value="Genomic_DNA"/>
</dbReference>
<dbReference type="HAMAP" id="MF_00083">
    <property type="entry name" value="Pept_tRNA_hydro_bact"/>
    <property type="match status" value="1"/>
</dbReference>
<dbReference type="CDD" id="cd00462">
    <property type="entry name" value="PTH"/>
    <property type="match status" value="1"/>
</dbReference>
<dbReference type="SUPFAM" id="SSF53178">
    <property type="entry name" value="Peptidyl-tRNA hydrolase-like"/>
    <property type="match status" value="1"/>
</dbReference>
<gene>
    <name evidence="7" type="primary">pth</name>
    <name evidence="10" type="ORF">THII_2306</name>
</gene>
<dbReference type="GO" id="GO:0004045">
    <property type="term" value="F:peptidyl-tRNA hydrolase activity"/>
    <property type="evidence" value="ECO:0007669"/>
    <property type="project" value="UniProtKB-UniRule"/>
</dbReference>
<keyword evidence="11" id="KW-1185">Reference proteome</keyword>
<dbReference type="PROSITE" id="PS01195">
    <property type="entry name" value="PEPT_TRNA_HYDROL_1"/>
    <property type="match status" value="1"/>
</dbReference>
<comment type="similarity">
    <text evidence="5 7 9">Belongs to the PTH family.</text>
</comment>
<dbReference type="GO" id="GO:0072344">
    <property type="term" value="P:rescue of stalled ribosome"/>
    <property type="evidence" value="ECO:0007669"/>
    <property type="project" value="UniProtKB-UniRule"/>
</dbReference>
<dbReference type="PANTHER" id="PTHR17224:SF1">
    <property type="entry name" value="PEPTIDYL-TRNA HYDROLASE"/>
    <property type="match status" value="1"/>
</dbReference>
<feature type="binding site" evidence="7">
    <location>
        <position position="16"/>
    </location>
    <ligand>
        <name>tRNA</name>
        <dbReference type="ChEBI" id="CHEBI:17843"/>
    </ligand>
</feature>
<feature type="active site" description="Proton acceptor" evidence="7">
    <location>
        <position position="21"/>
    </location>
</feature>
<feature type="binding site" evidence="7">
    <location>
        <position position="113"/>
    </location>
    <ligand>
        <name>tRNA</name>
        <dbReference type="ChEBI" id="CHEBI:17843"/>
    </ligand>
</feature>
<evidence type="ECO:0000256" key="8">
    <source>
        <dbReference type="RuleBase" id="RU000673"/>
    </source>
</evidence>
<dbReference type="EC" id="3.1.1.29" evidence="1 7"/>
<accession>A0A090AEY1</accession>
<keyword evidence="2 7" id="KW-0820">tRNA-binding</keyword>
<sequence>MSITLIVGLGNPGPRYVATRHNAGFWLIDQFVLPNQFRYEAKFFGAIGRVELPGCSVWLLKPGTFMNRSGQSVLALANYYRIPVEQILVVHDDLDFPPGTVRLKLGGGDGKHNGLKDIIAQLGSHQFLRLRIGIGHPGRGASVSNYVLSEPNSVDQLAIENSITAALAVMPLIIRGELDKAMQQLHTQSE</sequence>
<dbReference type="GO" id="GO:0005737">
    <property type="term" value="C:cytoplasm"/>
    <property type="evidence" value="ECO:0007669"/>
    <property type="project" value="UniProtKB-SubCell"/>
</dbReference>
<dbReference type="AlphaFoldDB" id="A0A090AEY1"/>
<dbReference type="PANTHER" id="PTHR17224">
    <property type="entry name" value="PEPTIDYL-TRNA HYDROLASE"/>
    <property type="match status" value="1"/>
</dbReference>
<dbReference type="Gene3D" id="3.40.50.1470">
    <property type="entry name" value="Peptidyl-tRNA hydrolase"/>
    <property type="match status" value="1"/>
</dbReference>
<protein>
    <recommendedName>
        <fullName evidence="6 7">Peptidyl-tRNA hydrolase</fullName>
        <shortName evidence="7">Pth</shortName>
        <ecNumber evidence="1 7">3.1.1.29</ecNumber>
    </recommendedName>
</protein>
<evidence type="ECO:0000256" key="9">
    <source>
        <dbReference type="RuleBase" id="RU004320"/>
    </source>
</evidence>
<evidence type="ECO:0000256" key="4">
    <source>
        <dbReference type="ARBA" id="ARBA00022884"/>
    </source>
</evidence>
<dbReference type="InterPro" id="IPR001328">
    <property type="entry name" value="Pept_tRNA_hydro"/>
</dbReference>
<dbReference type="OrthoDB" id="9800507at2"/>
<keyword evidence="3 7" id="KW-0378">Hydrolase</keyword>
<dbReference type="NCBIfam" id="TIGR00447">
    <property type="entry name" value="pth"/>
    <property type="match status" value="1"/>
</dbReference>
<dbReference type="GO" id="GO:0006515">
    <property type="term" value="P:protein quality control for misfolded or incompletely synthesized proteins"/>
    <property type="evidence" value="ECO:0007669"/>
    <property type="project" value="UniProtKB-UniRule"/>
</dbReference>
<organism evidence="10 11">
    <name type="scientific">Thioploca ingrica</name>
    <dbReference type="NCBI Taxonomy" id="40754"/>
    <lineage>
        <taxon>Bacteria</taxon>
        <taxon>Pseudomonadati</taxon>
        <taxon>Pseudomonadota</taxon>
        <taxon>Gammaproteobacteria</taxon>
        <taxon>Thiotrichales</taxon>
        <taxon>Thiotrichaceae</taxon>
        <taxon>Thioploca</taxon>
    </lineage>
</organism>
<dbReference type="FunFam" id="3.40.50.1470:FF:000001">
    <property type="entry name" value="Peptidyl-tRNA hydrolase"/>
    <property type="match status" value="1"/>
</dbReference>
<evidence type="ECO:0000313" key="11">
    <source>
        <dbReference type="Proteomes" id="UP000031623"/>
    </source>
</evidence>
<dbReference type="PROSITE" id="PS01196">
    <property type="entry name" value="PEPT_TRNA_HYDROL_2"/>
    <property type="match status" value="1"/>
</dbReference>
<dbReference type="Pfam" id="PF01195">
    <property type="entry name" value="Pept_tRNA_hydro"/>
    <property type="match status" value="1"/>
</dbReference>
<dbReference type="STRING" id="40754.THII_2306"/>
<evidence type="ECO:0000256" key="7">
    <source>
        <dbReference type="HAMAP-Rule" id="MF_00083"/>
    </source>
</evidence>
<dbReference type="InterPro" id="IPR036416">
    <property type="entry name" value="Pept_tRNA_hydro_sf"/>
</dbReference>
<evidence type="ECO:0000256" key="1">
    <source>
        <dbReference type="ARBA" id="ARBA00013260"/>
    </source>
</evidence>
<comment type="function">
    <text evidence="7">Catalyzes the release of premature peptidyl moieties from peptidyl-tRNA molecules trapped in stalled 50S ribosomal subunits, and thus maintains levels of free tRNAs and 50S ribosomes.</text>
</comment>
<comment type="subunit">
    <text evidence="7">Monomer.</text>
</comment>
<comment type="subcellular location">
    <subcellularLocation>
        <location evidence="7">Cytoplasm</location>
    </subcellularLocation>
</comment>
<evidence type="ECO:0000256" key="3">
    <source>
        <dbReference type="ARBA" id="ARBA00022801"/>
    </source>
</evidence>
<feature type="binding site" evidence="7">
    <location>
        <position position="67"/>
    </location>
    <ligand>
        <name>tRNA</name>
        <dbReference type="ChEBI" id="CHEBI:17843"/>
    </ligand>
</feature>
<feature type="binding site" evidence="7">
    <location>
        <position position="65"/>
    </location>
    <ligand>
        <name>tRNA</name>
        <dbReference type="ChEBI" id="CHEBI:17843"/>
    </ligand>
</feature>
<dbReference type="Proteomes" id="UP000031623">
    <property type="component" value="Chromosome"/>
</dbReference>
<dbReference type="HOGENOM" id="CLU_062456_3_1_6"/>
<evidence type="ECO:0000256" key="2">
    <source>
        <dbReference type="ARBA" id="ARBA00022555"/>
    </source>
</evidence>
<feature type="site" description="Stabilizes the basic form of H active site to accept a proton" evidence="7">
    <location>
        <position position="92"/>
    </location>
</feature>
<proteinExistence type="inferred from homology"/>
<comment type="catalytic activity">
    <reaction evidence="7 8">
        <text>an N-acyl-L-alpha-aminoacyl-tRNA + H2O = an N-acyl-L-amino acid + a tRNA + H(+)</text>
        <dbReference type="Rhea" id="RHEA:54448"/>
        <dbReference type="Rhea" id="RHEA-COMP:10123"/>
        <dbReference type="Rhea" id="RHEA-COMP:13883"/>
        <dbReference type="ChEBI" id="CHEBI:15377"/>
        <dbReference type="ChEBI" id="CHEBI:15378"/>
        <dbReference type="ChEBI" id="CHEBI:59874"/>
        <dbReference type="ChEBI" id="CHEBI:78442"/>
        <dbReference type="ChEBI" id="CHEBI:138191"/>
        <dbReference type="EC" id="3.1.1.29"/>
    </reaction>
</comment>
<evidence type="ECO:0000256" key="5">
    <source>
        <dbReference type="ARBA" id="ARBA00038063"/>
    </source>
</evidence>
<dbReference type="KEGG" id="tig:THII_2306"/>
<comment type="function">
    <text evidence="7">Hydrolyzes ribosome-free peptidyl-tRNAs (with 1 or more amino acids incorporated), which drop off the ribosome during protein synthesis, or as a result of ribosome stalling.</text>
</comment>
<evidence type="ECO:0000313" key="10">
    <source>
        <dbReference type="EMBL" id="BAP56603.1"/>
    </source>
</evidence>